<evidence type="ECO:0000256" key="1">
    <source>
        <dbReference type="ARBA" id="ARBA00004141"/>
    </source>
</evidence>
<dbReference type="SUPFAM" id="SSF53448">
    <property type="entry name" value="Nucleotide-diphospho-sugar transferases"/>
    <property type="match status" value="1"/>
</dbReference>
<dbReference type="SUPFAM" id="SSF160246">
    <property type="entry name" value="EspE N-terminal domain-like"/>
    <property type="match status" value="1"/>
</dbReference>
<keyword evidence="3 9" id="KW-0808">Transferase</keyword>
<dbReference type="InterPro" id="IPR007831">
    <property type="entry name" value="T2SS_GspE_N"/>
</dbReference>
<reference evidence="9 10" key="1">
    <citation type="submission" date="2017-03" db="EMBL/GenBank/DDBJ databases">
        <authorList>
            <person name="Afonso C.L."/>
            <person name="Miller P.J."/>
            <person name="Scott M.A."/>
            <person name="Spackman E."/>
            <person name="Goraichik I."/>
            <person name="Dimitrov K.M."/>
            <person name="Suarez D.L."/>
            <person name="Swayne D.E."/>
        </authorList>
    </citation>
    <scope>NUCLEOTIDE SEQUENCE [LARGE SCALE GENOMIC DNA]</scope>
    <source>
        <strain evidence="9 10">CECT 8625</strain>
    </source>
</reference>
<dbReference type="GO" id="GO:0016757">
    <property type="term" value="F:glycosyltransferase activity"/>
    <property type="evidence" value="ECO:0007669"/>
    <property type="project" value="UniProtKB-KW"/>
</dbReference>
<evidence type="ECO:0000313" key="9">
    <source>
        <dbReference type="EMBL" id="SLN39348.1"/>
    </source>
</evidence>
<protein>
    <submittedName>
        <fullName evidence="9">Beta-monoglucosyldiacylglycerol synthase</fullName>
        <ecNumber evidence="9">2.4.1.-</ecNumber>
    </submittedName>
</protein>
<dbReference type="InterPro" id="IPR037257">
    <property type="entry name" value="T2SS_E_N_sf"/>
</dbReference>
<keyword evidence="10" id="KW-1185">Reference proteome</keyword>
<dbReference type="RefSeq" id="WP_234984220.1">
    <property type="nucleotide sequence ID" value="NZ_FWFK01000003.1"/>
</dbReference>
<dbReference type="Proteomes" id="UP000193570">
    <property type="component" value="Unassembled WGS sequence"/>
</dbReference>
<dbReference type="AlphaFoldDB" id="A0A1X6Z3E5"/>
<feature type="transmembrane region" description="Helical" evidence="7">
    <location>
        <begin position="550"/>
        <end position="572"/>
    </location>
</feature>
<evidence type="ECO:0000256" key="2">
    <source>
        <dbReference type="ARBA" id="ARBA00022676"/>
    </source>
</evidence>
<evidence type="ECO:0000256" key="4">
    <source>
        <dbReference type="ARBA" id="ARBA00022692"/>
    </source>
</evidence>
<feature type="transmembrane region" description="Helical" evidence="7">
    <location>
        <begin position="208"/>
        <end position="227"/>
    </location>
</feature>
<sequence length="631" mass="67853">MTEQPEDSARLIALTRARQADHRPPGGRLLDQGEMPADALLAALGEAHFAGQPLDRVVGAREDVRPDAALRLRGRASGLPTLDRTSVPPDPALAQLLRPETCLALRVLPWRMIGDTLLLAAADPAAIDKVTPLLAERVGRIMPALASEGDIESELAERHAARFARAAETDVAADQSCRDLGVGTPLGRATAAAATLGCTAGLVLAPQVFFLAVLALAGIAMFASQALKLAGALAAPRGSGAGMTPVASIDTPRPVVSLLVPLFQEAEIAATLVSRLRRLSYPKSALDVLLVLEAGDDATRRAIARATLPPWIRVIEVPPGGVTTKPRALNYARRFARSSILGVLDAEDAPAANQVDRVVARFADAGPDLACLQGVLDFYNPHANWLSRMFAIEYATWFRLVLPGLARLGLVVPLGGTTVYFRRAALEAVGGWDAHNVTEDADLGVRLARHGFRTELVATVTLEEANNRLWPWVRQRSRWLKGYMMTWATHTRRPRRLLRDLGPVRALGVQALFLGAILQALLAPLLWSLWIVPFGLPHPVLSTLSAEQMAGLVALMLGSEAITLCVGFAAVARTPHRGLTRWVPTTLCYFPLTVAAAYKALWEALRTPFYWDKTAHGASPPDHRAADCAPE</sequence>
<keyword evidence="5 7" id="KW-1133">Transmembrane helix</keyword>
<comment type="subcellular location">
    <subcellularLocation>
        <location evidence="1">Membrane</location>
        <topology evidence="1">Multi-pass membrane protein</topology>
    </subcellularLocation>
</comment>
<evidence type="ECO:0000256" key="7">
    <source>
        <dbReference type="SAM" id="Phobius"/>
    </source>
</evidence>
<dbReference type="PANTHER" id="PTHR43867">
    <property type="entry name" value="CELLULOSE SYNTHASE CATALYTIC SUBUNIT A [UDP-FORMING]"/>
    <property type="match status" value="1"/>
</dbReference>
<evidence type="ECO:0000259" key="8">
    <source>
        <dbReference type="Pfam" id="PF05157"/>
    </source>
</evidence>
<keyword evidence="6 7" id="KW-0472">Membrane</keyword>
<dbReference type="Pfam" id="PF13641">
    <property type="entry name" value="Glyco_tranf_2_3"/>
    <property type="match status" value="1"/>
</dbReference>
<dbReference type="PANTHER" id="PTHR43867:SF2">
    <property type="entry name" value="CELLULOSE SYNTHASE CATALYTIC SUBUNIT A [UDP-FORMING]"/>
    <property type="match status" value="1"/>
</dbReference>
<dbReference type="Pfam" id="PF05157">
    <property type="entry name" value="MshEN"/>
    <property type="match status" value="1"/>
</dbReference>
<evidence type="ECO:0000256" key="5">
    <source>
        <dbReference type="ARBA" id="ARBA00022989"/>
    </source>
</evidence>
<name>A0A1X6Z3E5_9RHOB</name>
<dbReference type="Gene3D" id="3.90.550.10">
    <property type="entry name" value="Spore Coat Polysaccharide Biosynthesis Protein SpsA, Chain A"/>
    <property type="match status" value="1"/>
</dbReference>
<feature type="domain" description="Type II secretion system protein GspE N-terminal" evidence="8">
    <location>
        <begin position="78"/>
        <end position="156"/>
    </location>
</feature>
<evidence type="ECO:0000256" key="3">
    <source>
        <dbReference type="ARBA" id="ARBA00022679"/>
    </source>
</evidence>
<evidence type="ECO:0000313" key="10">
    <source>
        <dbReference type="Proteomes" id="UP000193570"/>
    </source>
</evidence>
<dbReference type="InterPro" id="IPR050321">
    <property type="entry name" value="Glycosyltr_2/OpgH_subfam"/>
</dbReference>
<organism evidence="9 10">
    <name type="scientific">Roseivivax jejudonensis</name>
    <dbReference type="NCBI Taxonomy" id="1529041"/>
    <lineage>
        <taxon>Bacteria</taxon>
        <taxon>Pseudomonadati</taxon>
        <taxon>Pseudomonadota</taxon>
        <taxon>Alphaproteobacteria</taxon>
        <taxon>Rhodobacterales</taxon>
        <taxon>Roseobacteraceae</taxon>
        <taxon>Roseivivax</taxon>
    </lineage>
</organism>
<feature type="transmembrane region" description="Helical" evidence="7">
    <location>
        <begin position="506"/>
        <end position="530"/>
    </location>
</feature>
<keyword evidence="2 9" id="KW-0328">Glycosyltransferase</keyword>
<keyword evidence="4 7" id="KW-0812">Transmembrane</keyword>
<dbReference type="EC" id="2.4.1.-" evidence="9"/>
<accession>A0A1X6Z3E5</accession>
<dbReference type="EMBL" id="FWFK01000003">
    <property type="protein sequence ID" value="SLN39348.1"/>
    <property type="molecule type" value="Genomic_DNA"/>
</dbReference>
<gene>
    <name evidence="9" type="ORF">ROJ8625_01841</name>
</gene>
<evidence type="ECO:0000256" key="6">
    <source>
        <dbReference type="ARBA" id="ARBA00023136"/>
    </source>
</evidence>
<proteinExistence type="predicted"/>
<dbReference type="GO" id="GO:0016020">
    <property type="term" value="C:membrane"/>
    <property type="evidence" value="ECO:0007669"/>
    <property type="project" value="UniProtKB-SubCell"/>
</dbReference>
<dbReference type="InterPro" id="IPR029044">
    <property type="entry name" value="Nucleotide-diphossugar_trans"/>
</dbReference>